<evidence type="ECO:0000259" key="4">
    <source>
        <dbReference type="Pfam" id="PF04504"/>
    </source>
</evidence>
<feature type="region of interest" description="Disordered" evidence="2">
    <location>
        <begin position="1"/>
        <end position="153"/>
    </location>
</feature>
<reference evidence="5" key="2">
    <citation type="submission" date="2020-10" db="EMBL/GenBank/DDBJ databases">
        <authorList>
            <person name="Scholz U."/>
            <person name="Mascher M."/>
            <person name="Fiebig A."/>
        </authorList>
    </citation>
    <scope>NUCLEOTIDE SEQUENCE [LARGE SCALE GENOMIC DNA]</scope>
    <source>
        <strain evidence="5">cv. Morex</strain>
    </source>
</reference>
<sequence length="573" mass="62716">MPPTLPAGKPPGQATRPPEPATPSAKSRVADAQLSERKRKVAPSAGLPKKKKKGKTRSPPAEPEKKPVPLLLERAWTPGDEVQTLEATVRAARPPDPAKSKHAPSAKSREADAQLPVRKKNIAPSADPPQKNDKSRSAPAEPEKKSLPSDHAWAWTPSDEVQILEALVAYRQEHGKLPRTKALLASLQLQGRLDSKGFSLQDLRQKVRSLKGWHDYDAINGVPAKEHKCSLCHLSKTVWGTIPEPVATSGGEASTKVPNAGKTFGEMCQLYPWLTDEMTHIVDEPAVLERLLLDFDDTKARALDSKIDNLRKELTEAIMESAKRQNLEVPKVWQCQCTRLQPAKSRAQNENMLLLERLDKIGEMQEQLKRIESGMAELKPSSKASKPAPKVIRCNSAASAPHSVVAEKQFSGNVLQKKIEVQGKLPHCKNGEVTSKYRPPGNLRKPILASKSILRARNGKIDAESQILNYVEKMKVVACAQKGFSHDLNVEGGKEVVLLSFLQPHHQVAKATLQTSCTSTIVGGMALGPGCCLVFVNKVLDGKAPLIRPFGDMKTMVDALGHSIAWTCQQVIF</sequence>
<feature type="domain" description="Transposase Tnp1/En/Spm-like" evidence="3">
    <location>
        <begin position="495"/>
        <end position="560"/>
    </location>
</feature>
<dbReference type="AlphaFoldDB" id="A0A8I6YHS6"/>
<dbReference type="GO" id="GO:0006355">
    <property type="term" value="P:regulation of DNA-templated transcription"/>
    <property type="evidence" value="ECO:0007669"/>
    <property type="project" value="InterPro"/>
</dbReference>
<keyword evidence="6" id="KW-1185">Reference proteome</keyword>
<dbReference type="PANTHER" id="PTHR31662:SF92">
    <property type="entry name" value="TRANSPOSASE TNP1_EN_SPM-LIKE DOMAIN-CONTAINING PROTEIN"/>
    <property type="match status" value="1"/>
</dbReference>
<dbReference type="InterPro" id="IPR004264">
    <property type="entry name" value="Transposase_23"/>
</dbReference>
<reference evidence="6" key="1">
    <citation type="journal article" date="2012" name="Nature">
        <title>A physical, genetic and functional sequence assembly of the barley genome.</title>
        <authorList>
            <consortium name="The International Barley Genome Sequencing Consortium"/>
            <person name="Mayer K.F."/>
            <person name="Waugh R."/>
            <person name="Brown J.W."/>
            <person name="Schulman A."/>
            <person name="Langridge P."/>
            <person name="Platzer M."/>
            <person name="Fincher G.B."/>
            <person name="Muehlbauer G.J."/>
            <person name="Sato K."/>
            <person name="Close T.J."/>
            <person name="Wise R.P."/>
            <person name="Stein N."/>
        </authorList>
    </citation>
    <scope>NUCLEOTIDE SEQUENCE [LARGE SCALE GENOMIC DNA]</scope>
    <source>
        <strain evidence="6">cv. Morex</strain>
    </source>
</reference>
<protein>
    <recommendedName>
        <fullName evidence="7">Transposase Tnp1/En/Spm-like domain-containing protein</fullName>
    </recommendedName>
</protein>
<dbReference type="GeneID" id="123402084"/>
<proteinExistence type="inferred from homology"/>
<comment type="similarity">
    <text evidence="1">Belongs to the GeBP family.</text>
</comment>
<dbReference type="PANTHER" id="PTHR31662">
    <property type="entry name" value="BNAANNG10740D PROTEIN-RELATED"/>
    <property type="match status" value="1"/>
</dbReference>
<reference evidence="5" key="3">
    <citation type="submission" date="2022-01" db="UniProtKB">
        <authorList>
            <consortium name="EnsemblPlants"/>
        </authorList>
    </citation>
    <scope>IDENTIFICATION</scope>
    <source>
        <strain evidence="5">subsp. vulgare</strain>
    </source>
</reference>
<dbReference type="RefSeq" id="XP_044951885.1">
    <property type="nucleotide sequence ID" value="XM_045095950.1"/>
</dbReference>
<feature type="compositionally biased region" description="Basic and acidic residues" evidence="2">
    <location>
        <begin position="130"/>
        <end position="148"/>
    </location>
</feature>
<evidence type="ECO:0000313" key="5">
    <source>
        <dbReference type="EnsemblPlants" id="HORVU.MOREX.r3.6HG0563210.2"/>
    </source>
</evidence>
<name>A0A8I6YHS6_HORVV</name>
<dbReference type="InterPro" id="IPR007592">
    <property type="entry name" value="GEBP"/>
</dbReference>
<evidence type="ECO:0000313" key="6">
    <source>
        <dbReference type="Proteomes" id="UP000011116"/>
    </source>
</evidence>
<accession>A0A8I6YHS6</accession>
<organism evidence="5 6">
    <name type="scientific">Hordeum vulgare subsp. vulgare</name>
    <name type="common">Domesticated barley</name>
    <dbReference type="NCBI Taxonomy" id="112509"/>
    <lineage>
        <taxon>Eukaryota</taxon>
        <taxon>Viridiplantae</taxon>
        <taxon>Streptophyta</taxon>
        <taxon>Embryophyta</taxon>
        <taxon>Tracheophyta</taxon>
        <taxon>Spermatophyta</taxon>
        <taxon>Magnoliopsida</taxon>
        <taxon>Liliopsida</taxon>
        <taxon>Poales</taxon>
        <taxon>Poaceae</taxon>
        <taxon>BOP clade</taxon>
        <taxon>Pooideae</taxon>
        <taxon>Triticodae</taxon>
        <taxon>Triticeae</taxon>
        <taxon>Hordeinae</taxon>
        <taxon>Hordeum</taxon>
    </lineage>
</organism>
<evidence type="ECO:0000259" key="3">
    <source>
        <dbReference type="Pfam" id="PF03017"/>
    </source>
</evidence>
<dbReference type="Proteomes" id="UP000011116">
    <property type="component" value="Chromosome 6H"/>
</dbReference>
<feature type="domain" description="Glabrous enhancer-binding protein-like DBD" evidence="4">
    <location>
        <begin position="154"/>
        <end position="240"/>
    </location>
</feature>
<dbReference type="Pfam" id="PF04504">
    <property type="entry name" value="GeBP-like_DBD"/>
    <property type="match status" value="1"/>
</dbReference>
<dbReference type="GO" id="GO:0005634">
    <property type="term" value="C:nucleus"/>
    <property type="evidence" value="ECO:0000318"/>
    <property type="project" value="GO_Central"/>
</dbReference>
<evidence type="ECO:0000256" key="1">
    <source>
        <dbReference type="ARBA" id="ARBA00010820"/>
    </source>
</evidence>
<evidence type="ECO:0008006" key="7">
    <source>
        <dbReference type="Google" id="ProtNLM"/>
    </source>
</evidence>
<dbReference type="EnsemblPlants" id="HORVU.MOREX.r3.6HG0563210.2">
    <property type="protein sequence ID" value="HORVU.MOREX.r3.6HG0563210.2"/>
    <property type="gene ID" value="HORVU.MOREX.r3.6HG0563210"/>
</dbReference>
<dbReference type="InterPro" id="IPR053932">
    <property type="entry name" value="GeBP-like_DBD"/>
</dbReference>
<dbReference type="Pfam" id="PF03017">
    <property type="entry name" value="Transposase_23"/>
    <property type="match status" value="1"/>
</dbReference>
<evidence type="ECO:0000256" key="2">
    <source>
        <dbReference type="SAM" id="MobiDB-lite"/>
    </source>
</evidence>
<gene>
    <name evidence="5" type="primary">LOC123402084</name>
</gene>
<dbReference type="Gramene" id="HORVU.MOREX.r3.6HG0563210.2">
    <property type="protein sequence ID" value="HORVU.MOREX.r3.6HG0563210.2"/>
    <property type="gene ID" value="HORVU.MOREX.r3.6HG0563210"/>
</dbReference>